<evidence type="ECO:0000256" key="1">
    <source>
        <dbReference type="ARBA" id="ARBA00004496"/>
    </source>
</evidence>
<evidence type="ECO:0000256" key="8">
    <source>
        <dbReference type="ARBA" id="ARBA00023015"/>
    </source>
</evidence>
<comment type="similarity">
    <text evidence="2">Belongs to the DtxR/MntR family.</text>
</comment>
<dbReference type="PANTHER" id="PTHR33238">
    <property type="entry name" value="IRON (METAL) DEPENDENT REPRESSOR, DTXR FAMILY"/>
    <property type="match status" value="1"/>
</dbReference>
<dbReference type="GO" id="GO:0005737">
    <property type="term" value="C:cytoplasm"/>
    <property type="evidence" value="ECO:0007669"/>
    <property type="project" value="UniProtKB-SubCell"/>
</dbReference>
<keyword evidence="7" id="KW-0408">Iron</keyword>
<reference evidence="16 17" key="1">
    <citation type="submission" date="2019-04" db="EMBL/GenBank/DDBJ databases">
        <title>Lewinella litorea sp. nov., isolated from a marine sand.</title>
        <authorList>
            <person name="Yoon J.-H."/>
        </authorList>
    </citation>
    <scope>NUCLEOTIDE SEQUENCE [LARGE SCALE GENOMIC DNA]</scope>
    <source>
        <strain evidence="16 17">HSMS-39</strain>
    </source>
</reference>
<dbReference type="GO" id="GO:0003700">
    <property type="term" value="F:DNA-binding transcription factor activity"/>
    <property type="evidence" value="ECO:0007669"/>
    <property type="project" value="InterPro"/>
</dbReference>
<keyword evidence="8" id="KW-0805">Transcription regulation</keyword>
<evidence type="ECO:0000256" key="2">
    <source>
        <dbReference type="ARBA" id="ARBA00007871"/>
    </source>
</evidence>
<keyword evidence="10" id="KW-0010">Activator</keyword>
<dbReference type="Proteomes" id="UP000308528">
    <property type="component" value="Unassembled WGS sequence"/>
</dbReference>
<proteinExistence type="inferred from homology"/>
<dbReference type="SUPFAM" id="SSF47979">
    <property type="entry name" value="Iron-dependent repressor protein, dimerization domain"/>
    <property type="match status" value="1"/>
</dbReference>
<dbReference type="PANTHER" id="PTHR33238:SF11">
    <property type="entry name" value="TRANSCRIPTIONAL REGULATOR MNTR"/>
    <property type="match status" value="1"/>
</dbReference>
<evidence type="ECO:0000256" key="4">
    <source>
        <dbReference type="ARBA" id="ARBA00022386"/>
    </source>
</evidence>
<keyword evidence="6" id="KW-0678">Repressor</keyword>
<dbReference type="InterPro" id="IPR022687">
    <property type="entry name" value="HTH_DTXR"/>
</dbReference>
<dbReference type="InterPro" id="IPR036388">
    <property type="entry name" value="WH-like_DNA-bd_sf"/>
</dbReference>
<dbReference type="Pfam" id="PF02742">
    <property type="entry name" value="Fe_dep_repr_C"/>
    <property type="match status" value="1"/>
</dbReference>
<name>A0A4S4NNZ8_9BACT</name>
<comment type="function">
    <text evidence="13">In the presence of manganese, represses expression of mntH and mntS. Up-regulates expression of mntP.</text>
</comment>
<evidence type="ECO:0000259" key="15">
    <source>
        <dbReference type="PROSITE" id="PS50944"/>
    </source>
</evidence>
<dbReference type="Gene3D" id="2.30.30.90">
    <property type="match status" value="1"/>
</dbReference>
<dbReference type="SMART" id="SM00529">
    <property type="entry name" value="HTH_DTXR"/>
    <property type="match status" value="1"/>
</dbReference>
<feature type="domain" description="HTH dtxR-type" evidence="15">
    <location>
        <begin position="1"/>
        <end position="63"/>
    </location>
</feature>
<evidence type="ECO:0000256" key="6">
    <source>
        <dbReference type="ARBA" id="ARBA00022491"/>
    </source>
</evidence>
<accession>A0A4S4NNZ8</accession>
<dbReference type="InterPro" id="IPR008988">
    <property type="entry name" value="Transcriptional_repressor_C"/>
</dbReference>
<evidence type="ECO:0000256" key="14">
    <source>
        <dbReference type="ARBA" id="ARBA00032593"/>
    </source>
</evidence>
<dbReference type="InterPro" id="IPR036421">
    <property type="entry name" value="Fe_dep_repressor_sf"/>
</dbReference>
<dbReference type="AlphaFoldDB" id="A0A4S4NNZ8"/>
<dbReference type="RefSeq" id="WP_136456587.1">
    <property type="nucleotide sequence ID" value="NZ_SRSF01000001.1"/>
</dbReference>
<comment type="subunit">
    <text evidence="3">Homodimer.</text>
</comment>
<dbReference type="InterPro" id="IPR036390">
    <property type="entry name" value="WH_DNA-bd_sf"/>
</dbReference>
<evidence type="ECO:0000313" key="17">
    <source>
        <dbReference type="Proteomes" id="UP000308528"/>
    </source>
</evidence>
<dbReference type="SUPFAM" id="SSF50037">
    <property type="entry name" value="C-terminal domain of transcriptional repressors"/>
    <property type="match status" value="1"/>
</dbReference>
<evidence type="ECO:0000256" key="7">
    <source>
        <dbReference type="ARBA" id="ARBA00023004"/>
    </source>
</evidence>
<evidence type="ECO:0000256" key="5">
    <source>
        <dbReference type="ARBA" id="ARBA00022490"/>
    </source>
</evidence>
<dbReference type="InterPro" id="IPR001367">
    <property type="entry name" value="Fe_dep_repressor"/>
</dbReference>
<sequence length="228" mass="25497">MASPTVENYLKALLSLSRERDTVTISDLSAELGVSKPSANSMIKRLHERGLLEYERYRPLRLTPAGKKQAALIVRKHRLTEMFLVQKMGFGWEEVHPIAEQIEHIDSPALFERMDQLLGSPDFDPHGSPIPDRNGNMSAKVGMRLSGCRAGDVVILMGLENSSPEFLNYLNEKGLRLDAVIKVEGREEYDGSLHVAYRGRELTLPRSTAEQLLVTRQFPAPASDSATR</sequence>
<organism evidence="16 17">
    <name type="scientific">Neolewinella litorea</name>
    <dbReference type="NCBI Taxonomy" id="2562452"/>
    <lineage>
        <taxon>Bacteria</taxon>
        <taxon>Pseudomonadati</taxon>
        <taxon>Bacteroidota</taxon>
        <taxon>Saprospiria</taxon>
        <taxon>Saprospirales</taxon>
        <taxon>Lewinellaceae</taxon>
        <taxon>Neolewinella</taxon>
    </lineage>
</organism>
<dbReference type="InterPro" id="IPR038157">
    <property type="entry name" value="FeoA_core_dom"/>
</dbReference>
<evidence type="ECO:0000256" key="10">
    <source>
        <dbReference type="ARBA" id="ARBA00023159"/>
    </source>
</evidence>
<evidence type="ECO:0000313" key="16">
    <source>
        <dbReference type="EMBL" id="THH41744.1"/>
    </source>
</evidence>
<dbReference type="SUPFAM" id="SSF46785">
    <property type="entry name" value="Winged helix' DNA-binding domain"/>
    <property type="match status" value="1"/>
</dbReference>
<protein>
    <recommendedName>
        <fullName evidence="4">Transcriptional regulator MntR</fullName>
    </recommendedName>
    <alternativeName>
        <fullName evidence="14">Manganese transport regulator</fullName>
    </alternativeName>
</protein>
<evidence type="ECO:0000256" key="3">
    <source>
        <dbReference type="ARBA" id="ARBA00011738"/>
    </source>
</evidence>
<dbReference type="GO" id="GO:0003677">
    <property type="term" value="F:DNA binding"/>
    <property type="evidence" value="ECO:0007669"/>
    <property type="project" value="UniProtKB-KW"/>
</dbReference>
<keyword evidence="5" id="KW-0963">Cytoplasm</keyword>
<dbReference type="EMBL" id="SRSF01000001">
    <property type="protein sequence ID" value="THH41744.1"/>
    <property type="molecule type" value="Genomic_DNA"/>
</dbReference>
<keyword evidence="11" id="KW-0804">Transcription</keyword>
<dbReference type="InterPro" id="IPR050536">
    <property type="entry name" value="DtxR_MntR_Metal-Reg"/>
</dbReference>
<dbReference type="OrthoDB" id="9791355at2"/>
<dbReference type="Gene3D" id="1.10.10.10">
    <property type="entry name" value="Winged helix-like DNA-binding domain superfamily/Winged helix DNA-binding domain"/>
    <property type="match status" value="1"/>
</dbReference>
<keyword evidence="9" id="KW-0238">DNA-binding</keyword>
<dbReference type="InterPro" id="IPR007167">
    <property type="entry name" value="Fe-transptr_FeoA-like"/>
</dbReference>
<keyword evidence="17" id="KW-1185">Reference proteome</keyword>
<evidence type="ECO:0000256" key="13">
    <source>
        <dbReference type="ARBA" id="ARBA00025185"/>
    </source>
</evidence>
<dbReference type="Pfam" id="PF01325">
    <property type="entry name" value="Fe_dep_repress"/>
    <property type="match status" value="1"/>
</dbReference>
<dbReference type="Pfam" id="PF04023">
    <property type="entry name" value="FeoA"/>
    <property type="match status" value="1"/>
</dbReference>
<dbReference type="GO" id="GO:0046914">
    <property type="term" value="F:transition metal ion binding"/>
    <property type="evidence" value="ECO:0007669"/>
    <property type="project" value="InterPro"/>
</dbReference>
<evidence type="ECO:0000256" key="9">
    <source>
        <dbReference type="ARBA" id="ARBA00023125"/>
    </source>
</evidence>
<dbReference type="GO" id="GO:0046983">
    <property type="term" value="F:protein dimerization activity"/>
    <property type="evidence" value="ECO:0007669"/>
    <property type="project" value="InterPro"/>
</dbReference>
<dbReference type="InterPro" id="IPR022689">
    <property type="entry name" value="Iron_dep_repressor"/>
</dbReference>
<dbReference type="SMART" id="SM00899">
    <property type="entry name" value="FeoA"/>
    <property type="match status" value="1"/>
</dbReference>
<gene>
    <name evidence="16" type="ORF">E4021_03885</name>
</gene>
<dbReference type="PROSITE" id="PS50944">
    <property type="entry name" value="HTH_DTXR"/>
    <property type="match status" value="1"/>
</dbReference>
<dbReference type="Gene3D" id="1.10.60.10">
    <property type="entry name" value="Iron dependent repressor, metal binding and dimerisation domain"/>
    <property type="match status" value="1"/>
</dbReference>
<comment type="caution">
    <text evidence="16">The sequence shown here is derived from an EMBL/GenBank/DDBJ whole genome shotgun (WGS) entry which is preliminary data.</text>
</comment>
<evidence type="ECO:0000256" key="11">
    <source>
        <dbReference type="ARBA" id="ARBA00023163"/>
    </source>
</evidence>
<evidence type="ECO:0000256" key="12">
    <source>
        <dbReference type="ARBA" id="ARBA00023211"/>
    </source>
</evidence>
<comment type="subcellular location">
    <subcellularLocation>
        <location evidence="1">Cytoplasm</location>
    </subcellularLocation>
</comment>
<keyword evidence="12" id="KW-0464">Manganese</keyword>